<accession>A0A0B0IK01</accession>
<evidence type="ECO:0000313" key="2">
    <source>
        <dbReference type="EMBL" id="KHF40349.1"/>
    </source>
</evidence>
<reference evidence="2 3" key="1">
    <citation type="submission" date="2014-09" db="EMBL/GenBank/DDBJ databases">
        <title>Genome sequencing and annotation of Bacillus Okhensis strain Kh10-101T.</title>
        <authorList>
            <person name="Prakash J.S."/>
        </authorList>
    </citation>
    <scope>NUCLEOTIDE SEQUENCE [LARGE SCALE GENOMIC DNA]</scope>
    <source>
        <strain evidence="3">Kh10-101T</strain>
    </source>
</reference>
<dbReference type="AlphaFoldDB" id="A0A0B0IK01"/>
<evidence type="ECO:0008006" key="4">
    <source>
        <dbReference type="Google" id="ProtNLM"/>
    </source>
</evidence>
<keyword evidence="3" id="KW-1185">Reference proteome</keyword>
<comment type="caution">
    <text evidence="2">The sequence shown here is derived from an EMBL/GenBank/DDBJ whole genome shotgun (WGS) entry which is preliminary data.</text>
</comment>
<dbReference type="InterPro" id="IPR020076">
    <property type="entry name" value="DUF2768"/>
</dbReference>
<dbReference type="RefSeq" id="WP_034628536.1">
    <property type="nucleotide sequence ID" value="NZ_JRJU01000010.1"/>
</dbReference>
<dbReference type="Pfam" id="PF10966">
    <property type="entry name" value="DUF2768"/>
    <property type="match status" value="1"/>
</dbReference>
<dbReference type="OrthoDB" id="2476435at2"/>
<organism evidence="2 3">
    <name type="scientific">Halalkalibacter okhensis</name>
    <dbReference type="NCBI Taxonomy" id="333138"/>
    <lineage>
        <taxon>Bacteria</taxon>
        <taxon>Bacillati</taxon>
        <taxon>Bacillota</taxon>
        <taxon>Bacilli</taxon>
        <taxon>Bacillales</taxon>
        <taxon>Bacillaceae</taxon>
        <taxon>Halalkalibacter</taxon>
    </lineage>
</organism>
<gene>
    <name evidence="2" type="ORF">LQ50_10160</name>
</gene>
<proteinExistence type="predicted"/>
<keyword evidence="1" id="KW-0812">Transmembrane</keyword>
<keyword evidence="1" id="KW-0472">Membrane</keyword>
<dbReference type="Proteomes" id="UP000030832">
    <property type="component" value="Unassembled WGS sequence"/>
</dbReference>
<dbReference type="STRING" id="333138.LQ50_10160"/>
<evidence type="ECO:0000256" key="1">
    <source>
        <dbReference type="SAM" id="Phobius"/>
    </source>
</evidence>
<dbReference type="EMBL" id="JRJU01000010">
    <property type="protein sequence ID" value="KHF40349.1"/>
    <property type="molecule type" value="Genomic_DNA"/>
</dbReference>
<feature type="transmembrane region" description="Helical" evidence="1">
    <location>
        <begin position="6"/>
        <end position="27"/>
    </location>
</feature>
<protein>
    <recommendedName>
        <fullName evidence="4">NAD(FAD)-dependent dehydrogenase</fullName>
    </recommendedName>
</protein>
<feature type="transmembrane region" description="Helical" evidence="1">
    <location>
        <begin position="39"/>
        <end position="61"/>
    </location>
</feature>
<name>A0A0B0IK01_9BACI</name>
<keyword evidence="1" id="KW-1133">Transmembrane helix</keyword>
<sequence length="67" mass="7416">MSQAMMNMWISFFALALMFVSAGTAIFSRAKLKGWLQKLVLAFSFICLLISGWIVFLIVIVGPTATL</sequence>
<evidence type="ECO:0000313" key="3">
    <source>
        <dbReference type="Proteomes" id="UP000030832"/>
    </source>
</evidence>